<protein>
    <submittedName>
        <fullName evidence="2">GNAT family N-acetyltransferase</fullName>
    </submittedName>
</protein>
<sequence>MDLFKSPKLKGKTRGMLDAELDEVAGSSSLYFICDKCFKNFKDNKLRDRHQKICNTSFQNFIYNDKENQIKIALATNGSEDKERQAAENIAYAVMFDQDYSEPTYRMDIPLFEPHLEHHMFLLLYKEKLVGYACYVRIRVKGEKERKLNLRLIWIAKKYRGRGLGRILYESSLNHFPESDRKEIYYGGPDIKNLDMFVRKFVKEKEVKLLTYGKFDAEYVPKPDD</sequence>
<dbReference type="AlphaFoldDB" id="A0A832V040"/>
<dbReference type="CDD" id="cd04301">
    <property type="entry name" value="NAT_SF"/>
    <property type="match status" value="1"/>
</dbReference>
<keyword evidence="3" id="KW-1185">Reference proteome</keyword>
<reference evidence="2 3" key="1">
    <citation type="journal article" name="Nat. Commun.">
        <title>Undinarchaeota illuminate DPANN phylogeny and the impact of gene transfer on archaeal evolution.</title>
        <authorList>
            <person name="Dombrowski N."/>
            <person name="Williams T.A."/>
            <person name="Sun J."/>
            <person name="Woodcroft B.J."/>
            <person name="Lee J.H."/>
            <person name="Minh B.Q."/>
            <person name="Rinke C."/>
            <person name="Spang A."/>
        </authorList>
    </citation>
    <scope>NUCLEOTIDE SEQUENCE [LARGE SCALE GENOMIC DNA]</scope>
    <source>
        <strain evidence="2">MAG_bin1129</strain>
    </source>
</reference>
<proteinExistence type="predicted"/>
<evidence type="ECO:0000313" key="3">
    <source>
        <dbReference type="Proteomes" id="UP000646946"/>
    </source>
</evidence>
<dbReference type="InterPro" id="IPR016181">
    <property type="entry name" value="Acyl_CoA_acyltransferase"/>
</dbReference>
<comment type="caution">
    <text evidence="2">The sequence shown here is derived from an EMBL/GenBank/DDBJ whole genome shotgun (WGS) entry which is preliminary data.</text>
</comment>
<dbReference type="Gene3D" id="3.40.630.30">
    <property type="match status" value="1"/>
</dbReference>
<dbReference type="EMBL" id="DVAB01000023">
    <property type="protein sequence ID" value="HIK00454.1"/>
    <property type="molecule type" value="Genomic_DNA"/>
</dbReference>
<dbReference type="SUPFAM" id="SSF55729">
    <property type="entry name" value="Acyl-CoA N-acyltransferases (Nat)"/>
    <property type="match status" value="1"/>
</dbReference>
<dbReference type="Pfam" id="PF00583">
    <property type="entry name" value="Acetyltransf_1"/>
    <property type="match status" value="1"/>
</dbReference>
<feature type="domain" description="N-acetyltransferase" evidence="1">
    <location>
        <begin position="70"/>
        <end position="225"/>
    </location>
</feature>
<gene>
    <name evidence="2" type="ORF">H1016_02860</name>
</gene>
<evidence type="ECO:0000259" key="1">
    <source>
        <dbReference type="PROSITE" id="PS51186"/>
    </source>
</evidence>
<evidence type="ECO:0000313" key="2">
    <source>
        <dbReference type="EMBL" id="HIK00454.1"/>
    </source>
</evidence>
<dbReference type="GO" id="GO:0016747">
    <property type="term" value="F:acyltransferase activity, transferring groups other than amino-acyl groups"/>
    <property type="evidence" value="ECO:0007669"/>
    <property type="project" value="InterPro"/>
</dbReference>
<organism evidence="2 3">
    <name type="scientific">Candidatus Naiadarchaeum limnaeum</name>
    <dbReference type="NCBI Taxonomy" id="2756139"/>
    <lineage>
        <taxon>Archaea</taxon>
        <taxon>Candidatus Undinarchaeota</taxon>
        <taxon>Candidatus Undinarchaeia</taxon>
        <taxon>Candidatus Naiadarchaeales</taxon>
        <taxon>Candidatus Naiadarchaeaceae</taxon>
        <taxon>Candidatus Naiadarchaeum</taxon>
    </lineage>
</organism>
<dbReference type="InterPro" id="IPR000182">
    <property type="entry name" value="GNAT_dom"/>
</dbReference>
<name>A0A832V040_9ARCH</name>
<dbReference type="PROSITE" id="PS51186">
    <property type="entry name" value="GNAT"/>
    <property type="match status" value="1"/>
</dbReference>
<accession>A0A832V040</accession>
<dbReference type="Proteomes" id="UP000646946">
    <property type="component" value="Unassembled WGS sequence"/>
</dbReference>